<protein>
    <recommendedName>
        <fullName evidence="3">Addiction module component</fullName>
    </recommendedName>
</protein>
<evidence type="ECO:0008006" key="3">
    <source>
        <dbReference type="Google" id="ProtNLM"/>
    </source>
</evidence>
<name>A0A139XF56_9CYAN</name>
<dbReference type="Proteomes" id="UP000076925">
    <property type="component" value="Unassembled WGS sequence"/>
</dbReference>
<organism evidence="1 2">
    <name type="scientific">Scytonema hofmannii PCC 7110</name>
    <dbReference type="NCBI Taxonomy" id="128403"/>
    <lineage>
        <taxon>Bacteria</taxon>
        <taxon>Bacillati</taxon>
        <taxon>Cyanobacteriota</taxon>
        <taxon>Cyanophyceae</taxon>
        <taxon>Nostocales</taxon>
        <taxon>Scytonemataceae</taxon>
        <taxon>Scytonema</taxon>
    </lineage>
</organism>
<dbReference type="RefSeq" id="WP_017742485.1">
    <property type="nucleotide sequence ID" value="NZ_KQ976354.1"/>
</dbReference>
<comment type="caution">
    <text evidence="1">The sequence shown here is derived from an EMBL/GenBank/DDBJ whole genome shotgun (WGS) entry which is preliminary data.</text>
</comment>
<dbReference type="OrthoDB" id="516074at2"/>
<sequence length="70" mass="8152">MSSITRRHLLLKAISEELEQAYDDTLEDVLELLKIRKSEDEEDLRDIQAAKEDIKINGTVPWSEIKREIA</sequence>
<proteinExistence type="predicted"/>
<dbReference type="EMBL" id="ANNX02000016">
    <property type="protein sequence ID" value="KYC43316.1"/>
    <property type="molecule type" value="Genomic_DNA"/>
</dbReference>
<dbReference type="AlphaFoldDB" id="A0A139XF56"/>
<keyword evidence="2" id="KW-1185">Reference proteome</keyword>
<evidence type="ECO:0000313" key="1">
    <source>
        <dbReference type="EMBL" id="KYC43316.1"/>
    </source>
</evidence>
<accession>A0A139XF56</accession>
<reference evidence="1 2" key="1">
    <citation type="journal article" date="2013" name="Genome Biol. Evol.">
        <title>Genomes of Stigonematalean cyanobacteria (subsection V) and the evolution of oxygenic photosynthesis from prokaryotes to plastids.</title>
        <authorList>
            <person name="Dagan T."/>
            <person name="Roettger M."/>
            <person name="Stucken K."/>
            <person name="Landan G."/>
            <person name="Koch R."/>
            <person name="Major P."/>
            <person name="Gould S.B."/>
            <person name="Goremykin V.V."/>
            <person name="Rippka R."/>
            <person name="Tandeau de Marsac N."/>
            <person name="Gugger M."/>
            <person name="Lockhart P.J."/>
            <person name="Allen J.F."/>
            <person name="Brune I."/>
            <person name="Maus I."/>
            <person name="Puhler A."/>
            <person name="Martin W.F."/>
        </authorList>
    </citation>
    <scope>NUCLEOTIDE SEQUENCE [LARGE SCALE GENOMIC DNA]</scope>
    <source>
        <strain evidence="1 2">PCC 7110</strain>
    </source>
</reference>
<gene>
    <name evidence="1" type="ORF">WA1_14630</name>
</gene>
<evidence type="ECO:0000313" key="2">
    <source>
        <dbReference type="Proteomes" id="UP000076925"/>
    </source>
</evidence>